<proteinExistence type="predicted"/>
<feature type="region of interest" description="Disordered" evidence="1">
    <location>
        <begin position="1"/>
        <end position="22"/>
    </location>
</feature>
<dbReference type="Proteomes" id="UP000801492">
    <property type="component" value="Unassembled WGS sequence"/>
</dbReference>
<dbReference type="PANTHER" id="PTHR46609">
    <property type="entry name" value="EXONUCLEASE, PHAGE-TYPE/RECB, C-TERMINAL DOMAIN-CONTAINING PROTEIN"/>
    <property type="match status" value="1"/>
</dbReference>
<organism evidence="3 4">
    <name type="scientific">Ignelater luminosus</name>
    <name type="common">Cucubano</name>
    <name type="synonym">Pyrophorus luminosus</name>
    <dbReference type="NCBI Taxonomy" id="2038154"/>
    <lineage>
        <taxon>Eukaryota</taxon>
        <taxon>Metazoa</taxon>
        <taxon>Ecdysozoa</taxon>
        <taxon>Arthropoda</taxon>
        <taxon>Hexapoda</taxon>
        <taxon>Insecta</taxon>
        <taxon>Pterygota</taxon>
        <taxon>Neoptera</taxon>
        <taxon>Endopterygota</taxon>
        <taxon>Coleoptera</taxon>
        <taxon>Polyphaga</taxon>
        <taxon>Elateriformia</taxon>
        <taxon>Elateroidea</taxon>
        <taxon>Elateridae</taxon>
        <taxon>Agrypninae</taxon>
        <taxon>Pyrophorini</taxon>
        <taxon>Ignelater</taxon>
    </lineage>
</organism>
<comment type="caution">
    <text evidence="3">The sequence shown here is derived from an EMBL/GenBank/DDBJ whole genome shotgun (WGS) entry which is preliminary data.</text>
</comment>
<dbReference type="InterPro" id="IPR049012">
    <property type="entry name" value="Mutator_transp_dom"/>
</dbReference>
<evidence type="ECO:0000313" key="3">
    <source>
        <dbReference type="EMBL" id="KAF2892061.1"/>
    </source>
</evidence>
<dbReference type="SUPFAM" id="SSF52980">
    <property type="entry name" value="Restriction endonuclease-like"/>
    <property type="match status" value="1"/>
</dbReference>
<dbReference type="OrthoDB" id="6772344at2759"/>
<feature type="compositionally biased region" description="Basic and acidic residues" evidence="1">
    <location>
        <begin position="1"/>
        <end position="21"/>
    </location>
</feature>
<evidence type="ECO:0000313" key="4">
    <source>
        <dbReference type="Proteomes" id="UP000801492"/>
    </source>
</evidence>
<feature type="non-terminal residue" evidence="3">
    <location>
        <position position="1"/>
    </location>
</feature>
<dbReference type="AlphaFoldDB" id="A0A8K0CVG7"/>
<protein>
    <recommendedName>
        <fullName evidence="2">Mutator-like transposase domain-containing protein</fullName>
    </recommendedName>
</protein>
<evidence type="ECO:0000256" key="1">
    <source>
        <dbReference type="SAM" id="MobiDB-lite"/>
    </source>
</evidence>
<sequence>MCDCEEHLATEKPQTLEEKSNNHSTINTAAVWGTPSTGGSYTHLTELLSVMNVPPLGGTVFFEIQRELGDIMRLITELNLSLLARFNMGKRLNLIQRDGFQMRSYLSALRYNVGQSWHHKSWKQYFKKSPSKILKTYMTQQEEKHRKRTNTIRVKHSAVKRLKFDTTKKENNRDYGPNISEVFMTTDEIKDETNKLLERLKVNYEKQQEIARDTIGQFENPKYVSERAFRLTASHFGAVIRRRPTTSCNALVKTILRTTSSTCTAAMEYERAGLYIDVDHGFLGASPDGVINKNEIIEVKCMYKVSQLGLPVQEAVERKCITCLEKDLQNKIRLGRNHDYFFQV</sequence>
<reference evidence="3" key="1">
    <citation type="submission" date="2019-08" db="EMBL/GenBank/DDBJ databases">
        <title>The genome of the North American firefly Photinus pyralis.</title>
        <authorList>
            <consortium name="Photinus pyralis genome working group"/>
            <person name="Fallon T.R."/>
            <person name="Sander Lower S.E."/>
            <person name="Weng J.-K."/>
        </authorList>
    </citation>
    <scope>NUCLEOTIDE SEQUENCE</scope>
    <source>
        <strain evidence="3">TRF0915ILg1</strain>
        <tissue evidence="3">Whole body</tissue>
    </source>
</reference>
<keyword evidence="4" id="KW-1185">Reference proteome</keyword>
<dbReference type="InterPro" id="IPR051703">
    <property type="entry name" value="NF-kappa-B_Signaling_Reg"/>
</dbReference>
<name>A0A8K0CVG7_IGNLU</name>
<gene>
    <name evidence="3" type="ORF">ILUMI_14112</name>
</gene>
<dbReference type="InterPro" id="IPR011604">
    <property type="entry name" value="PDDEXK-like_dom_sf"/>
</dbReference>
<evidence type="ECO:0000259" key="2">
    <source>
        <dbReference type="Pfam" id="PF20700"/>
    </source>
</evidence>
<dbReference type="GO" id="GO:0006281">
    <property type="term" value="P:DNA repair"/>
    <property type="evidence" value="ECO:0007669"/>
    <property type="project" value="UniProtKB-ARBA"/>
</dbReference>
<accession>A0A8K0CVG7</accession>
<dbReference type="PANTHER" id="PTHR46609:SF8">
    <property type="entry name" value="YQAJ VIRAL RECOMBINASE DOMAIN-CONTAINING PROTEIN"/>
    <property type="match status" value="1"/>
</dbReference>
<dbReference type="Pfam" id="PF20700">
    <property type="entry name" value="Mutator"/>
    <property type="match status" value="1"/>
</dbReference>
<feature type="domain" description="Mutator-like transposase" evidence="2">
    <location>
        <begin position="1"/>
        <end position="72"/>
    </location>
</feature>
<dbReference type="Gene3D" id="3.90.320.10">
    <property type="match status" value="1"/>
</dbReference>
<dbReference type="InterPro" id="IPR011335">
    <property type="entry name" value="Restrct_endonuc-II-like"/>
</dbReference>
<dbReference type="EMBL" id="VTPC01014958">
    <property type="protein sequence ID" value="KAF2892061.1"/>
    <property type="molecule type" value="Genomic_DNA"/>
</dbReference>